<evidence type="ECO:0000313" key="1">
    <source>
        <dbReference type="EMBL" id="PWZ21817.1"/>
    </source>
</evidence>
<gene>
    <name evidence="1" type="ORF">Zm00014a_042880</name>
</gene>
<organism evidence="1 2">
    <name type="scientific">Zea mays</name>
    <name type="common">Maize</name>
    <dbReference type="NCBI Taxonomy" id="4577"/>
    <lineage>
        <taxon>Eukaryota</taxon>
        <taxon>Viridiplantae</taxon>
        <taxon>Streptophyta</taxon>
        <taxon>Embryophyta</taxon>
        <taxon>Tracheophyta</taxon>
        <taxon>Spermatophyta</taxon>
        <taxon>Magnoliopsida</taxon>
        <taxon>Liliopsida</taxon>
        <taxon>Poales</taxon>
        <taxon>Poaceae</taxon>
        <taxon>PACMAD clade</taxon>
        <taxon>Panicoideae</taxon>
        <taxon>Andropogonodae</taxon>
        <taxon>Andropogoneae</taxon>
        <taxon>Tripsacinae</taxon>
        <taxon>Zea</taxon>
    </lineage>
</organism>
<dbReference type="Proteomes" id="UP000251960">
    <property type="component" value="Chromosome 5"/>
</dbReference>
<name>A0A3L6ER75_MAIZE</name>
<accession>A0A3L6ER75</accession>
<dbReference type="AlphaFoldDB" id="A0A3L6ER75"/>
<comment type="caution">
    <text evidence="1">The sequence shown here is derived from an EMBL/GenBank/DDBJ whole genome shotgun (WGS) entry which is preliminary data.</text>
</comment>
<dbReference type="EMBL" id="NCVQ01000006">
    <property type="protein sequence ID" value="PWZ21817.1"/>
    <property type="molecule type" value="Genomic_DNA"/>
</dbReference>
<proteinExistence type="predicted"/>
<sequence length="68" mass="7979">MSMYGYELPKPSLRPNHFRDMMVVERFRACLVPNLFLSKVSSLIWSTNLRQVMNSGNESRSKCFFIMS</sequence>
<evidence type="ECO:0000313" key="2">
    <source>
        <dbReference type="Proteomes" id="UP000251960"/>
    </source>
</evidence>
<reference evidence="1 2" key="1">
    <citation type="journal article" date="2018" name="Nat. Genet.">
        <title>Extensive intraspecific gene order and gene structural variations between Mo17 and other maize genomes.</title>
        <authorList>
            <person name="Sun S."/>
            <person name="Zhou Y."/>
            <person name="Chen J."/>
            <person name="Shi J."/>
            <person name="Zhao H."/>
            <person name="Zhao H."/>
            <person name="Song W."/>
            <person name="Zhang M."/>
            <person name="Cui Y."/>
            <person name="Dong X."/>
            <person name="Liu H."/>
            <person name="Ma X."/>
            <person name="Jiao Y."/>
            <person name="Wang B."/>
            <person name="Wei X."/>
            <person name="Stein J.C."/>
            <person name="Glaubitz J.C."/>
            <person name="Lu F."/>
            <person name="Yu G."/>
            <person name="Liang C."/>
            <person name="Fengler K."/>
            <person name="Li B."/>
            <person name="Rafalski A."/>
            <person name="Schnable P.S."/>
            <person name="Ware D.H."/>
            <person name="Buckler E.S."/>
            <person name="Lai J."/>
        </authorList>
    </citation>
    <scope>NUCLEOTIDE SEQUENCE [LARGE SCALE GENOMIC DNA]</scope>
    <source>
        <strain evidence="2">cv. Missouri 17</strain>
        <tissue evidence="1">Seedling</tissue>
    </source>
</reference>
<protein>
    <submittedName>
        <fullName evidence="1">Uncharacterized protein</fullName>
    </submittedName>
</protein>